<protein>
    <submittedName>
        <fullName evidence="2">Type I-E CRISPR-associated protein Cse2/CasB</fullName>
    </submittedName>
</protein>
<dbReference type="NCBIfam" id="TIGR02548">
    <property type="entry name" value="casB_cse2"/>
    <property type="match status" value="1"/>
</dbReference>
<dbReference type="Pfam" id="PF09485">
    <property type="entry name" value="CRISPR_Cse2"/>
    <property type="match status" value="1"/>
</dbReference>
<feature type="compositionally biased region" description="Basic and acidic residues" evidence="1">
    <location>
        <begin position="83"/>
        <end position="94"/>
    </location>
</feature>
<dbReference type="InterPro" id="IPR038287">
    <property type="entry name" value="Cse2_sf"/>
</dbReference>
<feature type="compositionally biased region" description="Polar residues" evidence="1">
    <location>
        <begin position="215"/>
        <end position="231"/>
    </location>
</feature>
<reference evidence="2 3" key="1">
    <citation type="submission" date="2021-06" db="EMBL/GenBank/DDBJ databases">
        <title>Actinomycetes sequencing.</title>
        <authorList>
            <person name="Shan Q."/>
        </authorList>
    </citation>
    <scope>NUCLEOTIDE SEQUENCE [LARGE SCALE GENOMIC DNA]</scope>
    <source>
        <strain evidence="2 3">NEAU-G5</strain>
    </source>
</reference>
<evidence type="ECO:0000313" key="2">
    <source>
        <dbReference type="EMBL" id="MBU3063157.1"/>
    </source>
</evidence>
<dbReference type="Proteomes" id="UP000733379">
    <property type="component" value="Unassembled WGS sequence"/>
</dbReference>
<evidence type="ECO:0000313" key="3">
    <source>
        <dbReference type="Proteomes" id="UP000733379"/>
    </source>
</evidence>
<feature type="region of interest" description="Disordered" evidence="1">
    <location>
        <begin position="209"/>
        <end position="231"/>
    </location>
</feature>
<dbReference type="InterPro" id="IPR013382">
    <property type="entry name" value="CRISPR-assoc_prot_Cse2"/>
</dbReference>
<evidence type="ECO:0000256" key="1">
    <source>
        <dbReference type="SAM" id="MobiDB-lite"/>
    </source>
</evidence>
<dbReference type="RefSeq" id="WP_215918076.1">
    <property type="nucleotide sequence ID" value="NZ_JAHKNI010000005.1"/>
</dbReference>
<comment type="caution">
    <text evidence="2">The sequence shown here is derived from an EMBL/GenBank/DDBJ whole genome shotgun (WGS) entry which is preliminary data.</text>
</comment>
<name>A0ABS6AYP0_9NOCA</name>
<dbReference type="Gene3D" id="1.10.520.40">
    <property type="entry name" value="CRISPR-associated protein Cse2"/>
    <property type="match status" value="1"/>
</dbReference>
<organism evidence="2 3">
    <name type="scientific">Nocardia albiluteola</name>
    <dbReference type="NCBI Taxonomy" id="2842303"/>
    <lineage>
        <taxon>Bacteria</taxon>
        <taxon>Bacillati</taxon>
        <taxon>Actinomycetota</taxon>
        <taxon>Actinomycetes</taxon>
        <taxon>Mycobacteriales</taxon>
        <taxon>Nocardiaceae</taxon>
        <taxon>Nocardia</taxon>
    </lineage>
</organism>
<sequence>MVSERQQQLHNRAESFVTEVTRIINSNNGARATLRRALGRLPHSGQTQTAHRIVAPHLPEKCGQATERAFYAIASMIAAQPRSSRDHDGDKLAAKDGPATEITDPPADETEPELTNAGLGESLGATLGRATATGKVKFDTTEAHLLLLCRQQLHGVHQHLPRLILRLRGELVEIHWARLLVDLADWRYGRDRITKRWLQDFYRTHHAITADRNKNGGNNSDNESNPGSEDQ</sequence>
<keyword evidence="3" id="KW-1185">Reference proteome</keyword>
<gene>
    <name evidence="2" type="primary">casB</name>
    <name evidence="2" type="ORF">KO481_16675</name>
</gene>
<proteinExistence type="predicted"/>
<accession>A0ABS6AYP0</accession>
<feature type="region of interest" description="Disordered" evidence="1">
    <location>
        <begin position="81"/>
        <end position="120"/>
    </location>
</feature>
<dbReference type="EMBL" id="JAHKNI010000005">
    <property type="protein sequence ID" value="MBU3063157.1"/>
    <property type="molecule type" value="Genomic_DNA"/>
</dbReference>
<dbReference type="CDD" id="cd09731">
    <property type="entry name" value="Cse2_I-E"/>
    <property type="match status" value="1"/>
</dbReference>